<keyword evidence="6" id="KW-1185">Reference proteome</keyword>
<dbReference type="PANTHER" id="PTHR11227">
    <property type="entry name" value="WD-REPEAT PROTEIN INTERACTING WITH PHOSPHOINOSIDES WIPI -RELATED"/>
    <property type="match status" value="1"/>
</dbReference>
<evidence type="ECO:0000256" key="1">
    <source>
        <dbReference type="ARBA" id="ARBA00022574"/>
    </source>
</evidence>
<keyword evidence="3" id="KW-0072">Autophagy</keyword>
<evidence type="ECO:0000313" key="5">
    <source>
        <dbReference type="EMBL" id="GMT37003.1"/>
    </source>
</evidence>
<dbReference type="Pfam" id="PF21032">
    <property type="entry name" value="PROPPIN"/>
    <property type="match status" value="1"/>
</dbReference>
<organism evidence="5 6">
    <name type="scientific">Pristionchus fissidentatus</name>
    <dbReference type="NCBI Taxonomy" id="1538716"/>
    <lineage>
        <taxon>Eukaryota</taxon>
        <taxon>Metazoa</taxon>
        <taxon>Ecdysozoa</taxon>
        <taxon>Nematoda</taxon>
        <taxon>Chromadorea</taxon>
        <taxon>Rhabditida</taxon>
        <taxon>Rhabditina</taxon>
        <taxon>Diplogasteromorpha</taxon>
        <taxon>Diplogasteroidea</taxon>
        <taxon>Neodiplogasteridae</taxon>
        <taxon>Pristionchus</taxon>
    </lineage>
</organism>
<protein>
    <recommendedName>
        <fullName evidence="7">WD repeat domain phosphoinositide-interacting protein 4</fullName>
    </recommendedName>
</protein>
<proteinExistence type="inferred from homology"/>
<dbReference type="InterPro" id="IPR036322">
    <property type="entry name" value="WD40_repeat_dom_sf"/>
</dbReference>
<dbReference type="SMART" id="SM00320">
    <property type="entry name" value="WD40"/>
    <property type="match status" value="3"/>
</dbReference>
<dbReference type="InterPro" id="IPR048720">
    <property type="entry name" value="PROPPIN"/>
</dbReference>
<dbReference type="InterPro" id="IPR015943">
    <property type="entry name" value="WD40/YVTN_repeat-like_dom_sf"/>
</dbReference>
<accession>A0AAV5X2Z2</accession>
<dbReference type="SUPFAM" id="SSF50978">
    <property type="entry name" value="WD40 repeat-like"/>
    <property type="match status" value="1"/>
</dbReference>
<dbReference type="Gene3D" id="2.130.10.10">
    <property type="entry name" value="YVTN repeat-like/Quinoprotein amine dehydrogenase"/>
    <property type="match status" value="1"/>
</dbReference>
<feature type="non-terminal residue" evidence="5">
    <location>
        <position position="1"/>
    </location>
</feature>
<reference evidence="5" key="1">
    <citation type="submission" date="2023-10" db="EMBL/GenBank/DDBJ databases">
        <title>Genome assembly of Pristionchus species.</title>
        <authorList>
            <person name="Yoshida K."/>
            <person name="Sommer R.J."/>
        </authorList>
    </citation>
    <scope>NUCLEOTIDE SEQUENCE</scope>
    <source>
        <strain evidence="5">RS5133</strain>
    </source>
</reference>
<dbReference type="GO" id="GO:0005737">
    <property type="term" value="C:cytoplasm"/>
    <property type="evidence" value="ECO:0007669"/>
    <property type="project" value="UniProtKB-ARBA"/>
</dbReference>
<dbReference type="AlphaFoldDB" id="A0AAV5X2Z2"/>
<evidence type="ECO:0000256" key="3">
    <source>
        <dbReference type="ARBA" id="ARBA00023006"/>
    </source>
</evidence>
<evidence type="ECO:0000313" key="6">
    <source>
        <dbReference type="Proteomes" id="UP001432322"/>
    </source>
</evidence>
<evidence type="ECO:0008006" key="7">
    <source>
        <dbReference type="Google" id="ProtNLM"/>
    </source>
</evidence>
<comment type="similarity">
    <text evidence="4">Belongs to the WD repeat PROPPIN family.</text>
</comment>
<evidence type="ECO:0000256" key="2">
    <source>
        <dbReference type="ARBA" id="ARBA00022737"/>
    </source>
</evidence>
<evidence type="ECO:0000256" key="4">
    <source>
        <dbReference type="ARBA" id="ARBA00025740"/>
    </source>
</evidence>
<dbReference type="GO" id="GO:0006914">
    <property type="term" value="P:autophagy"/>
    <property type="evidence" value="ECO:0007669"/>
    <property type="project" value="UniProtKB-KW"/>
</dbReference>
<name>A0AAV5X2Z2_9BILA</name>
<keyword evidence="1" id="KW-0853">WD repeat</keyword>
<gene>
    <name evidence="5" type="ORF">PFISCL1PPCAC_28300</name>
</gene>
<dbReference type="Proteomes" id="UP001432322">
    <property type="component" value="Unassembled WGS sequence"/>
</dbReference>
<sequence>RQFLLFWMTISASPTLPSNNLIKCVSYNMQQDCVVVATDKGVRIFNCHPLTEAVNLTEEQVGSIRLAQLLHRSNIIALVSGGLRPKYSPNTLMLWDDSKKRCVAECAVQGGPILNVFINSSRLVLVQSKRVNIFGLQPLRFLRAEESGMNPVGVAAMGGESHSAVLVFPSFKQGTVQLVALESVNSEKSLAPSVVTAHVGEIAALAVTSQGTLMATGSAKGTVIRIFDTRTRMQLNELRRGTDPSTLHCLTFSPCGSFLAASSDKSTVHIFPTREKNEGNSWTNRKNLFDDTRRSCAQFSLPEDTVAKLAFVTEEVEGGSESQTSVSTPAQMSVVAICSNGTFHRFSFNKEGLCERRAFDYLLQLGSEQDFWTTAV</sequence>
<dbReference type="InterPro" id="IPR001680">
    <property type="entry name" value="WD40_rpt"/>
</dbReference>
<comment type="caution">
    <text evidence="5">The sequence shown here is derived from an EMBL/GenBank/DDBJ whole genome shotgun (WGS) entry which is preliminary data.</text>
</comment>
<dbReference type="EMBL" id="BTSY01000007">
    <property type="protein sequence ID" value="GMT37003.1"/>
    <property type="molecule type" value="Genomic_DNA"/>
</dbReference>
<keyword evidence="2" id="KW-0677">Repeat</keyword>